<reference evidence="1 2" key="1">
    <citation type="journal article" date="2015" name="Genome Announc.">
        <title>Expanding the biotechnology potential of lactobacilli through comparative genomics of 213 strains and associated genera.</title>
        <authorList>
            <person name="Sun Z."/>
            <person name="Harris H.M."/>
            <person name="McCann A."/>
            <person name="Guo C."/>
            <person name="Argimon S."/>
            <person name="Zhang W."/>
            <person name="Yang X."/>
            <person name="Jeffery I.B."/>
            <person name="Cooney J.C."/>
            <person name="Kagawa T.F."/>
            <person name="Liu W."/>
            <person name="Song Y."/>
            <person name="Salvetti E."/>
            <person name="Wrobel A."/>
            <person name="Rasinkangas P."/>
            <person name="Parkhill J."/>
            <person name="Rea M.C."/>
            <person name="O'Sullivan O."/>
            <person name="Ritari J."/>
            <person name="Douillard F.P."/>
            <person name="Paul Ross R."/>
            <person name="Yang R."/>
            <person name="Briner A.E."/>
            <person name="Felis G.E."/>
            <person name="de Vos W.M."/>
            <person name="Barrangou R."/>
            <person name="Klaenhammer T.R."/>
            <person name="Caufield P.W."/>
            <person name="Cui Y."/>
            <person name="Zhang H."/>
            <person name="O'Toole P.W."/>
        </authorList>
    </citation>
    <scope>NUCLEOTIDE SEQUENCE [LARGE SCALE GENOMIC DNA]</scope>
    <source>
        <strain evidence="1 2">DSM 20014</strain>
    </source>
</reference>
<evidence type="ECO:0000313" key="2">
    <source>
        <dbReference type="Proteomes" id="UP000051673"/>
    </source>
</evidence>
<name>A0A0R2JJR8_9LACO</name>
<comment type="caution">
    <text evidence="1">The sequence shown here is derived from an EMBL/GenBank/DDBJ whole genome shotgun (WGS) entry which is preliminary data.</text>
</comment>
<keyword evidence="2" id="KW-1185">Reference proteome</keyword>
<dbReference type="EMBL" id="JQCD01000018">
    <property type="protein sequence ID" value="KRN77502.1"/>
    <property type="molecule type" value="Genomic_DNA"/>
</dbReference>
<dbReference type="STRING" id="1620.IV67_GL001558"/>
<evidence type="ECO:0000313" key="1">
    <source>
        <dbReference type="EMBL" id="KRN77502.1"/>
    </source>
</evidence>
<protein>
    <submittedName>
        <fullName evidence="1">Uncharacterized protein</fullName>
    </submittedName>
</protein>
<dbReference type="PATRIC" id="fig|1620.3.peg.1592"/>
<proteinExistence type="predicted"/>
<sequence length="157" mass="17345">MVWHGTGGEMTKLPNRPNISNRRAGIGLDQFDGLWITIDDNLRQIITPQGIYLNPADFSDLLLPSIFFIDEKGSQHEVSVNSSKQLLIDDKSMNELADCYTKKEVDDLVNQQILTAPNGGKWKLNITNSGELSTIKISEGRGVDDPSTIKSDARGKS</sequence>
<gene>
    <name evidence="1" type="ORF">IV67_GL001558</name>
</gene>
<organism evidence="1 2">
    <name type="scientific">Weissella minor</name>
    <dbReference type="NCBI Taxonomy" id="1620"/>
    <lineage>
        <taxon>Bacteria</taxon>
        <taxon>Bacillati</taxon>
        <taxon>Bacillota</taxon>
        <taxon>Bacilli</taxon>
        <taxon>Lactobacillales</taxon>
        <taxon>Lactobacillaceae</taxon>
        <taxon>Weissella</taxon>
    </lineage>
</organism>
<accession>A0A0R2JJR8</accession>
<dbReference type="Proteomes" id="UP000051673">
    <property type="component" value="Unassembled WGS sequence"/>
</dbReference>
<dbReference type="AlphaFoldDB" id="A0A0R2JJR8"/>